<protein>
    <recommendedName>
        <fullName evidence="4">DUF2232 domain-containing protein</fullName>
    </recommendedName>
</protein>
<feature type="transmembrane region" description="Helical" evidence="1">
    <location>
        <begin position="236"/>
        <end position="257"/>
    </location>
</feature>
<evidence type="ECO:0008006" key="4">
    <source>
        <dbReference type="Google" id="ProtNLM"/>
    </source>
</evidence>
<dbReference type="EMBL" id="OX458333">
    <property type="protein sequence ID" value="CAI8755042.1"/>
    <property type="molecule type" value="Genomic_DNA"/>
</dbReference>
<keyword evidence="1" id="KW-0812">Transmembrane</keyword>
<proteinExistence type="predicted"/>
<organism evidence="2 3">
    <name type="scientific">Methylocaldum szegediense</name>
    <dbReference type="NCBI Taxonomy" id="73780"/>
    <lineage>
        <taxon>Bacteria</taxon>
        <taxon>Pseudomonadati</taxon>
        <taxon>Pseudomonadota</taxon>
        <taxon>Gammaproteobacteria</taxon>
        <taxon>Methylococcales</taxon>
        <taxon>Methylococcaceae</taxon>
        <taxon>Methylocaldum</taxon>
    </lineage>
</organism>
<dbReference type="RefSeq" id="WP_026610310.1">
    <property type="nucleotide sequence ID" value="NZ_OX458333.1"/>
</dbReference>
<feature type="transmembrane region" description="Helical" evidence="1">
    <location>
        <begin position="52"/>
        <end position="71"/>
    </location>
</feature>
<feature type="transmembrane region" description="Helical" evidence="1">
    <location>
        <begin position="77"/>
        <end position="95"/>
    </location>
</feature>
<gene>
    <name evidence="2" type="ORF">MSZNOR_0724</name>
</gene>
<evidence type="ECO:0000313" key="3">
    <source>
        <dbReference type="Proteomes" id="UP001162030"/>
    </source>
</evidence>
<keyword evidence="3" id="KW-1185">Reference proteome</keyword>
<feature type="transmembrane region" description="Helical" evidence="1">
    <location>
        <begin position="264"/>
        <end position="288"/>
    </location>
</feature>
<evidence type="ECO:0000256" key="1">
    <source>
        <dbReference type="SAM" id="Phobius"/>
    </source>
</evidence>
<feature type="transmembrane region" description="Helical" evidence="1">
    <location>
        <begin position="165"/>
        <end position="188"/>
    </location>
</feature>
<feature type="transmembrane region" description="Helical" evidence="1">
    <location>
        <begin position="102"/>
        <end position="123"/>
    </location>
</feature>
<name>A0ABN8WY74_9GAMM</name>
<sequence>MRPLAAYIMRGRMQAISAACALAVMSWVIPFLSLLAAAAVGLPTLRKGAYEGGIIIATSIAALGALGGLLVGSTGGAVGYGCLLWLPMWLTAVVLRESGKLSTAFGLASSMGVFMVLLIYGLYPDPPSLWLEGLQRFFGPLLDRAPPEFDADQFWNSFSTTVARYMTGMVSASLVISLILSLLIARWWQAVLFNPGGFRAEFLRLRIHAAFSYAAVGVLIAAAAASGTVAEIALNLTFPLFALFLLVGFSVFHALVARNKSWKVWLVGTYVSLLFVPYVILPIALVGFSDLWFDWRERLSPS</sequence>
<keyword evidence="1" id="KW-0472">Membrane</keyword>
<feature type="transmembrane region" description="Helical" evidence="1">
    <location>
        <begin position="15"/>
        <end position="40"/>
    </location>
</feature>
<accession>A0ABN8WY74</accession>
<evidence type="ECO:0000313" key="2">
    <source>
        <dbReference type="EMBL" id="CAI8755042.1"/>
    </source>
</evidence>
<feature type="transmembrane region" description="Helical" evidence="1">
    <location>
        <begin position="209"/>
        <end position="230"/>
    </location>
</feature>
<reference evidence="2 3" key="1">
    <citation type="submission" date="2023-03" db="EMBL/GenBank/DDBJ databases">
        <authorList>
            <person name="Pearce D."/>
        </authorList>
    </citation>
    <scope>NUCLEOTIDE SEQUENCE [LARGE SCALE GENOMIC DNA]</scope>
    <source>
        <strain evidence="2">Msz</strain>
    </source>
</reference>
<keyword evidence="1" id="KW-1133">Transmembrane helix</keyword>
<dbReference type="Proteomes" id="UP001162030">
    <property type="component" value="Chromosome"/>
</dbReference>